<evidence type="ECO:0000313" key="7">
    <source>
        <dbReference type="Proteomes" id="UP000220340"/>
    </source>
</evidence>
<gene>
    <name evidence="4" type="ORF">BV510_16515</name>
    <name evidence="5" type="ORF">CRI78_09550</name>
</gene>
<dbReference type="OrthoDB" id="4569937at2"/>
<dbReference type="InterPro" id="IPR055797">
    <property type="entry name" value="DUF7373"/>
</dbReference>
<evidence type="ECO:0000313" key="4">
    <source>
        <dbReference type="EMBL" id="OPE53266.1"/>
    </source>
</evidence>
<reference evidence="5 7" key="2">
    <citation type="submission" date="2017-10" db="EMBL/GenBank/DDBJ databases">
        <title>The new phylogeny of genus Mycobacterium.</title>
        <authorList>
            <person name="Tortoli E."/>
            <person name="Trovato A."/>
            <person name="Cirillo D.M."/>
        </authorList>
    </citation>
    <scope>NUCLEOTIDE SEQUENCE [LARGE SCALE GENOMIC DNA]</scope>
    <source>
        <strain evidence="5 7">IP141170001</strain>
    </source>
</reference>
<protein>
    <submittedName>
        <fullName evidence="5">Uncharacterized protein</fullName>
    </submittedName>
</protein>
<feature type="domain" description="DUF7373" evidence="3">
    <location>
        <begin position="273"/>
        <end position="405"/>
    </location>
</feature>
<dbReference type="AlphaFoldDB" id="A0A1Q4H6A6"/>
<dbReference type="Pfam" id="PF24088">
    <property type="entry name" value="DUF7373"/>
    <property type="match status" value="1"/>
</dbReference>
<feature type="compositionally biased region" description="Low complexity" evidence="1">
    <location>
        <begin position="32"/>
        <end position="48"/>
    </location>
</feature>
<dbReference type="STRING" id="1801.BRW64_24770"/>
<accession>A0A1Q4H6A6</accession>
<evidence type="ECO:0000313" key="6">
    <source>
        <dbReference type="Proteomes" id="UP000191039"/>
    </source>
</evidence>
<evidence type="ECO:0000313" key="5">
    <source>
        <dbReference type="EMBL" id="PEG54741.1"/>
    </source>
</evidence>
<evidence type="ECO:0000256" key="1">
    <source>
        <dbReference type="SAM" id="MobiDB-lite"/>
    </source>
</evidence>
<evidence type="ECO:0000259" key="2">
    <source>
        <dbReference type="Pfam" id="PF24088"/>
    </source>
</evidence>
<dbReference type="EMBL" id="PDCR01000010">
    <property type="protein sequence ID" value="PEG54741.1"/>
    <property type="molecule type" value="Genomic_DNA"/>
</dbReference>
<dbReference type="InterPro" id="IPR056463">
    <property type="entry name" value="DUF7373_C"/>
</dbReference>
<dbReference type="EMBL" id="MIJD01000172">
    <property type="protein sequence ID" value="OPE53266.1"/>
    <property type="molecule type" value="Genomic_DNA"/>
</dbReference>
<reference evidence="4 6" key="1">
    <citation type="submission" date="2016-09" db="EMBL/GenBank/DDBJ databases">
        <title>genome sequences of unsequenced Mycobacteria.</title>
        <authorList>
            <person name="Greninger A.L."/>
            <person name="Jerome K.R."/>
            <person name="Mcnair B."/>
            <person name="Wallis C."/>
            <person name="Fang F."/>
        </authorList>
    </citation>
    <scope>NUCLEOTIDE SEQUENCE [LARGE SCALE GENOMIC DNA]</scope>
    <source>
        <strain evidence="4 6">BM1</strain>
    </source>
</reference>
<sequence>MDISDVLRRFSKFGVAGVAAAVLVACGGTDDSATTETNPAMATTTEPPVVSPAALDAGGYPTARRPPLGNAGDPTIGAIVEAQRMADHVVGPWEADADLSTPYLSTYYLLDTALALAQFAPDGVAQQADRHGFVNGFASARQSTDKAVMINAVFRFPDPAAATAAAADMNAAAADQAIRGVTPAPATIPGHPEAAASTYPFTPHESGREWAVVRSFAPHGPFVFMQLVQSVDGLDAATALVQKAIDVQGPRIDDFDPAPVDALAEVPLDPTGLLAKTLPAANSAAKTKNAVYTRRGAMHFQSNPTASKTLFTDTGVSTVAMALTNVYEAKSPGLASMVVGSFDKEVTAQGATAAAAVPGLPDSRCTARGKGFYCVAVAGRYAVEVNAETLSDAHQQMSAQYILLTAG</sequence>
<feature type="region of interest" description="Disordered" evidence="1">
    <location>
        <begin position="32"/>
        <end position="52"/>
    </location>
</feature>
<organism evidence="5 7">
    <name type="scientific">Mycolicibacterium diernhoferi</name>
    <dbReference type="NCBI Taxonomy" id="1801"/>
    <lineage>
        <taxon>Bacteria</taxon>
        <taxon>Bacillati</taxon>
        <taxon>Actinomycetota</taxon>
        <taxon>Actinomycetes</taxon>
        <taxon>Mycobacteriales</taxon>
        <taxon>Mycobacteriaceae</taxon>
        <taxon>Mycolicibacterium</taxon>
    </lineage>
</organism>
<dbReference type="RefSeq" id="WP_073859115.1">
    <property type="nucleotide sequence ID" value="NZ_BAAATC010000015.1"/>
</dbReference>
<name>A0A1Q4H6A6_9MYCO</name>
<dbReference type="Proteomes" id="UP000220340">
    <property type="component" value="Unassembled WGS sequence"/>
</dbReference>
<comment type="caution">
    <text evidence="5">The sequence shown here is derived from an EMBL/GenBank/DDBJ whole genome shotgun (WGS) entry which is preliminary data.</text>
</comment>
<proteinExistence type="predicted"/>
<feature type="domain" description="DUF7373" evidence="2">
    <location>
        <begin position="69"/>
        <end position="268"/>
    </location>
</feature>
<evidence type="ECO:0000259" key="3">
    <source>
        <dbReference type="Pfam" id="PF24092"/>
    </source>
</evidence>
<dbReference type="Proteomes" id="UP000191039">
    <property type="component" value="Unassembled WGS sequence"/>
</dbReference>
<keyword evidence="7" id="KW-1185">Reference proteome</keyword>
<dbReference type="Pfam" id="PF24092">
    <property type="entry name" value="DUF7373_C"/>
    <property type="match status" value="1"/>
</dbReference>